<keyword evidence="3" id="KW-1185">Reference proteome</keyword>
<reference evidence="2 3" key="1">
    <citation type="submission" date="2015-04" db="EMBL/GenBank/DDBJ databases">
        <title>Complete genome sequence of Schizopora paradoxa KUC8140, a cosmopolitan wood degrader in East Asia.</title>
        <authorList>
            <consortium name="DOE Joint Genome Institute"/>
            <person name="Min B."/>
            <person name="Park H."/>
            <person name="Jang Y."/>
            <person name="Kim J.-J."/>
            <person name="Kim K.H."/>
            <person name="Pangilinan J."/>
            <person name="Lipzen A."/>
            <person name="Riley R."/>
            <person name="Grigoriev I.V."/>
            <person name="Spatafora J.W."/>
            <person name="Choi I.-G."/>
        </authorList>
    </citation>
    <scope>NUCLEOTIDE SEQUENCE [LARGE SCALE GENOMIC DNA]</scope>
    <source>
        <strain evidence="2 3">KUC8140</strain>
    </source>
</reference>
<dbReference type="Proteomes" id="UP000053477">
    <property type="component" value="Unassembled WGS sequence"/>
</dbReference>
<name>A0A0H2QYL0_9AGAM</name>
<dbReference type="STRING" id="27342.A0A0H2QYL0"/>
<accession>A0A0H2QYL0</accession>
<evidence type="ECO:0000313" key="3">
    <source>
        <dbReference type="Proteomes" id="UP000053477"/>
    </source>
</evidence>
<evidence type="ECO:0000313" key="2">
    <source>
        <dbReference type="EMBL" id="KLO04057.1"/>
    </source>
</evidence>
<feature type="region of interest" description="Disordered" evidence="1">
    <location>
        <begin position="60"/>
        <end position="80"/>
    </location>
</feature>
<proteinExistence type="predicted"/>
<organism evidence="2 3">
    <name type="scientific">Schizopora paradoxa</name>
    <dbReference type="NCBI Taxonomy" id="27342"/>
    <lineage>
        <taxon>Eukaryota</taxon>
        <taxon>Fungi</taxon>
        <taxon>Dikarya</taxon>
        <taxon>Basidiomycota</taxon>
        <taxon>Agaricomycotina</taxon>
        <taxon>Agaricomycetes</taxon>
        <taxon>Hymenochaetales</taxon>
        <taxon>Schizoporaceae</taxon>
        <taxon>Schizopora</taxon>
    </lineage>
</organism>
<dbReference type="OrthoDB" id="3269326at2759"/>
<dbReference type="AlphaFoldDB" id="A0A0H2QYL0"/>
<feature type="region of interest" description="Disordered" evidence="1">
    <location>
        <begin position="116"/>
        <end position="143"/>
    </location>
</feature>
<sequence length="180" mass="20746">MRRRESLFSRTEKPGKEKLTGGKRFDGRVRTTKFMSGINSGVSREEIGKWEKAGEVLEIMTSKAGSEDETDEEETRNQGTRVVRRMHQPFLNLKITSLVRAVDSYQHYQLDLSASDQRGGRPIPRITEAKRNDPRKPMTGLPVNFYDEEWLQNQSNDFKEQLDSKPAVDIPSIALYRRKS</sequence>
<feature type="region of interest" description="Disordered" evidence="1">
    <location>
        <begin position="1"/>
        <end position="24"/>
    </location>
</feature>
<feature type="compositionally biased region" description="Basic and acidic residues" evidence="1">
    <location>
        <begin position="127"/>
        <end position="136"/>
    </location>
</feature>
<gene>
    <name evidence="2" type="ORF">SCHPADRAFT_763188</name>
</gene>
<evidence type="ECO:0000256" key="1">
    <source>
        <dbReference type="SAM" id="MobiDB-lite"/>
    </source>
</evidence>
<dbReference type="EMBL" id="KQ086746">
    <property type="protein sequence ID" value="KLO04057.1"/>
    <property type="molecule type" value="Genomic_DNA"/>
</dbReference>
<dbReference type="InParanoid" id="A0A0H2QYL0"/>
<protein>
    <submittedName>
        <fullName evidence="2">Uncharacterized protein</fullName>
    </submittedName>
</protein>